<name>A0A9W6T3L5_CANBO</name>
<feature type="compositionally biased region" description="Low complexity" evidence="1">
    <location>
        <begin position="696"/>
        <end position="707"/>
    </location>
</feature>
<proteinExistence type="predicted"/>
<dbReference type="InterPro" id="IPR001357">
    <property type="entry name" value="BRCT_dom"/>
</dbReference>
<feature type="region of interest" description="Disordered" evidence="1">
    <location>
        <begin position="612"/>
        <end position="637"/>
    </location>
</feature>
<feature type="domain" description="BRCT" evidence="3">
    <location>
        <begin position="141"/>
        <end position="234"/>
    </location>
</feature>
<sequence>MPETERIMVLSTPAEKSSELDAQLDVSSNNKEVSDNVSNIGDKVNENETNNNDAKNYDNGVDDKSGRLDEQAIKEAELKEPAEAVDKETAEKQDVENEGALIANNEVEKEVDYEPAKPTSRSRPDIAELLLNLRDYIPASKLFTDIDSNPLIFYLAPPFDKNKEMITLITINGGEIANSVESPSESRVAEGPNAPIPIASPASIPQDMKQVRFYSYKFILESIGKGMQLDLTNYLIAGTGIPEDVIDAAAVAEAALNADSSKPDNNVDSGETGDANGDTGALMHIPDVRDVAIIPENGKQGKAPVRFFNAQEDHMLLEEIRKRPWMGFRGHQIYKDISETDYFKLTRRTPASLRERIRTLRYDIQYVYKADSRNKLLKDKDGNYIKVYTIKNKTTPFTATEDFLACKAMFTKLKPTLDEKGFDKLNFPTGYFDQYSKENPNHTPESWRQRYKNFIILFGIANYIKYYISTVKQNCEPLPVNLANKGWIVQRAAWKKNNTDEPLVYEEYNISDSDLLSELKTFEPPQTYPESEAINNARKTLKNEARIALKLLNNNQTHSATTDENEESEEMEEIENSEEDEEVGQAKEGKKKNINQREQNVEGLIKPAELVDDASSSSLSPATSTEVNPQNDDNNFVINSEDVSDEELAAAAAAAAAAASAAVYEAARASKRALKASETPLSAVKEVSSKNRDEVTSPSKKTTTSFSQRKTKQRSTPDTNLPPKKKHKNQLLPNHSKNSVLLLY</sequence>
<evidence type="ECO:0000313" key="4">
    <source>
        <dbReference type="EMBL" id="GME75278.1"/>
    </source>
</evidence>
<dbReference type="EMBL" id="BSXN01002008">
    <property type="protein sequence ID" value="GME75278.1"/>
    <property type="molecule type" value="Genomic_DNA"/>
</dbReference>
<dbReference type="CDD" id="cd11655">
    <property type="entry name" value="rap1_myb-like"/>
    <property type="match status" value="1"/>
</dbReference>
<gene>
    <name evidence="4" type="ORF">Cboi02_000472100</name>
</gene>
<dbReference type="AlphaFoldDB" id="A0A9W6T3L5"/>
<dbReference type="Pfam" id="PF16589">
    <property type="entry name" value="BRCT_2"/>
    <property type="match status" value="1"/>
</dbReference>
<organism evidence="4 5">
    <name type="scientific">Candida boidinii</name>
    <name type="common">Yeast</name>
    <dbReference type="NCBI Taxonomy" id="5477"/>
    <lineage>
        <taxon>Eukaryota</taxon>
        <taxon>Fungi</taxon>
        <taxon>Dikarya</taxon>
        <taxon>Ascomycota</taxon>
        <taxon>Saccharomycotina</taxon>
        <taxon>Pichiomycetes</taxon>
        <taxon>Pichiales</taxon>
        <taxon>Pichiaceae</taxon>
        <taxon>Ogataea</taxon>
        <taxon>Ogataea/Candida clade</taxon>
    </lineage>
</organism>
<dbReference type="Pfam" id="PF09197">
    <property type="entry name" value="Rap1-DNA-bind"/>
    <property type="match status" value="1"/>
</dbReference>
<dbReference type="GO" id="GO:0003677">
    <property type="term" value="F:DNA binding"/>
    <property type="evidence" value="ECO:0007669"/>
    <property type="project" value="InterPro"/>
</dbReference>
<reference evidence="4" key="1">
    <citation type="submission" date="2023-04" db="EMBL/GenBank/DDBJ databases">
        <title>Candida boidinii NBRC 10035.</title>
        <authorList>
            <person name="Ichikawa N."/>
            <person name="Sato H."/>
            <person name="Tonouchi N."/>
        </authorList>
    </citation>
    <scope>NUCLEOTIDE SEQUENCE</scope>
    <source>
        <strain evidence="4">NBRC 10035</strain>
    </source>
</reference>
<feature type="compositionally biased region" description="Low complexity" evidence="1">
    <location>
        <begin position="47"/>
        <end position="59"/>
    </location>
</feature>
<evidence type="ECO:0000256" key="1">
    <source>
        <dbReference type="SAM" id="MobiDB-lite"/>
    </source>
</evidence>
<feature type="region of interest" description="Disordered" evidence="1">
    <location>
        <begin position="670"/>
        <end position="738"/>
    </location>
</feature>
<keyword evidence="5" id="KW-1185">Reference proteome</keyword>
<feature type="region of interest" description="Disordered" evidence="1">
    <location>
        <begin position="258"/>
        <end position="281"/>
    </location>
</feature>
<feature type="compositionally biased region" description="Polar residues" evidence="1">
    <location>
        <begin position="628"/>
        <end position="637"/>
    </location>
</feature>
<accession>A0A9W6T3L5</accession>
<dbReference type="Gene3D" id="1.10.10.60">
    <property type="entry name" value="Homeodomain-like"/>
    <property type="match status" value="2"/>
</dbReference>
<evidence type="ECO:0000259" key="3">
    <source>
        <dbReference type="Pfam" id="PF16589"/>
    </source>
</evidence>
<feature type="compositionally biased region" description="Polar residues" evidence="1">
    <location>
        <begin position="259"/>
        <end position="269"/>
    </location>
</feature>
<feature type="region of interest" description="Disordered" evidence="1">
    <location>
        <begin position="1"/>
        <end position="69"/>
    </location>
</feature>
<comment type="caution">
    <text evidence="4">The sequence shown here is derived from an EMBL/GenBank/DDBJ whole genome shotgun (WGS) entry which is preliminary data.</text>
</comment>
<evidence type="ECO:0000259" key="2">
    <source>
        <dbReference type="Pfam" id="PF09197"/>
    </source>
</evidence>
<feature type="compositionally biased region" description="Polar residues" evidence="1">
    <location>
        <begin position="25"/>
        <end position="39"/>
    </location>
</feature>
<protein>
    <submittedName>
        <fullName evidence="4">Unnamed protein product</fullName>
    </submittedName>
</protein>
<feature type="region of interest" description="Disordered" evidence="1">
    <location>
        <begin position="554"/>
        <end position="599"/>
    </location>
</feature>
<feature type="compositionally biased region" description="Low complexity" evidence="1">
    <location>
        <begin position="613"/>
        <end position="627"/>
    </location>
</feature>
<dbReference type="InterPro" id="IPR015280">
    <property type="entry name" value="Rap1_DNA-bd"/>
</dbReference>
<dbReference type="InterPro" id="IPR009057">
    <property type="entry name" value="Homeodomain-like_sf"/>
</dbReference>
<dbReference type="SUPFAM" id="SSF46689">
    <property type="entry name" value="Homeodomain-like"/>
    <property type="match status" value="1"/>
</dbReference>
<feature type="compositionally biased region" description="Acidic residues" evidence="1">
    <location>
        <begin position="563"/>
        <end position="583"/>
    </location>
</feature>
<dbReference type="Proteomes" id="UP001165120">
    <property type="component" value="Unassembled WGS sequence"/>
</dbReference>
<feature type="domain" description="Rap1 DNA-binding" evidence="2">
    <location>
        <begin position="418"/>
        <end position="480"/>
    </location>
</feature>
<evidence type="ECO:0000313" key="5">
    <source>
        <dbReference type="Proteomes" id="UP001165120"/>
    </source>
</evidence>